<feature type="region of interest" description="Disordered" evidence="1">
    <location>
        <begin position="1"/>
        <end position="35"/>
    </location>
</feature>
<feature type="region of interest" description="Disordered" evidence="1">
    <location>
        <begin position="62"/>
        <end position="99"/>
    </location>
</feature>
<comment type="caution">
    <text evidence="4">The sequence shown here is derived from an EMBL/GenBank/DDBJ whole genome shotgun (WGS) entry which is preliminary data.</text>
</comment>
<organism evidence="4 5">
    <name type="scientific">Streptomyces durbertensis</name>
    <dbReference type="NCBI Taxonomy" id="2448886"/>
    <lineage>
        <taxon>Bacteria</taxon>
        <taxon>Bacillati</taxon>
        <taxon>Actinomycetota</taxon>
        <taxon>Actinomycetes</taxon>
        <taxon>Kitasatosporales</taxon>
        <taxon>Streptomycetaceae</taxon>
        <taxon>Streptomyces</taxon>
    </lineage>
</organism>
<evidence type="ECO:0000313" key="5">
    <source>
        <dbReference type="Proteomes" id="UP000766698"/>
    </source>
</evidence>
<dbReference type="EMBL" id="WMLF01000187">
    <property type="protein sequence ID" value="MBB1244722.1"/>
    <property type="molecule type" value="Genomic_DNA"/>
</dbReference>
<keyword evidence="5" id="KW-1185">Reference proteome</keyword>
<feature type="domain" description="DUF8175" evidence="3">
    <location>
        <begin position="92"/>
        <end position="238"/>
    </location>
</feature>
<sequence length="272" mass="28837">MSFGGDDEYGHARSGRQGTRTRLPETESGAARSAPMRPGRNVLMVVGVVMLLIGAIAVATRAGDDDGRGGEGREQAQPTAPTGVKPVGSGADGIPSGFARTEQGAQSAAANYAVALGGDGMYDADRRARIVDAVYSPKVAAKRRDDINEVYSDSGFLGRIGLTQDGSAPRGMTFVSRVSPVGTNALEFNGRNAKVEVWYSTLFGLAGKDSENPVTEAWYTNTFDLEWVDGDWKIVDFKQVDGPAPVGRDQRASSADEMADAVERFGGFTYAR</sequence>
<accession>A0ABR6EHD3</accession>
<gene>
    <name evidence="4" type="ORF">GL263_14265</name>
</gene>
<dbReference type="InterPro" id="IPR058488">
    <property type="entry name" value="DUF8175"/>
</dbReference>
<evidence type="ECO:0000256" key="2">
    <source>
        <dbReference type="SAM" id="Phobius"/>
    </source>
</evidence>
<feature type="compositionally biased region" description="Basic and acidic residues" evidence="1">
    <location>
        <begin position="62"/>
        <end position="74"/>
    </location>
</feature>
<evidence type="ECO:0000256" key="1">
    <source>
        <dbReference type="SAM" id="MobiDB-lite"/>
    </source>
</evidence>
<name>A0ABR6EHD3_9ACTN</name>
<feature type="transmembrane region" description="Helical" evidence="2">
    <location>
        <begin position="42"/>
        <end position="59"/>
    </location>
</feature>
<evidence type="ECO:0000313" key="4">
    <source>
        <dbReference type="EMBL" id="MBB1244722.1"/>
    </source>
</evidence>
<dbReference type="RefSeq" id="WP_182856073.1">
    <property type="nucleotide sequence ID" value="NZ_WMLF01000187.1"/>
</dbReference>
<protein>
    <recommendedName>
        <fullName evidence="3">DUF8175 domain-containing protein</fullName>
    </recommendedName>
</protein>
<proteinExistence type="predicted"/>
<keyword evidence="2" id="KW-0472">Membrane</keyword>
<reference evidence="5" key="1">
    <citation type="journal article" date="2020" name="Syst. Appl. Microbiol.">
        <title>Streptomyces alkaliterrae sp. nov., isolated from an alkaline soil, and emended descriptions of Streptomyces alkaliphilus, Streptomyces calidiresistens and Streptomyces durbertensis.</title>
        <authorList>
            <person name="Swiecimska M."/>
            <person name="Golinska P."/>
            <person name="Nouioui I."/>
            <person name="Wypij M."/>
            <person name="Rai M."/>
            <person name="Sangal V."/>
            <person name="Goodfellow M."/>
        </authorList>
    </citation>
    <scope>NUCLEOTIDE SEQUENCE [LARGE SCALE GENOMIC DNA]</scope>
    <source>
        <strain evidence="5">DSM 104538</strain>
    </source>
</reference>
<evidence type="ECO:0000259" key="3">
    <source>
        <dbReference type="Pfam" id="PF26526"/>
    </source>
</evidence>
<dbReference type="Proteomes" id="UP000766698">
    <property type="component" value="Unassembled WGS sequence"/>
</dbReference>
<keyword evidence="2" id="KW-0812">Transmembrane</keyword>
<keyword evidence="2" id="KW-1133">Transmembrane helix</keyword>
<dbReference type="Pfam" id="PF26526">
    <property type="entry name" value="DUF8175"/>
    <property type="match status" value="1"/>
</dbReference>